<accession>A0A2S7WMZ1</accession>
<evidence type="ECO:0000313" key="1">
    <source>
        <dbReference type="EMBL" id="PQJ78816.1"/>
    </source>
</evidence>
<organism evidence="1 2">
    <name type="scientific">Polaribacter porphyrae</name>
    <dbReference type="NCBI Taxonomy" id="1137780"/>
    <lineage>
        <taxon>Bacteria</taxon>
        <taxon>Pseudomonadati</taxon>
        <taxon>Bacteroidota</taxon>
        <taxon>Flavobacteriia</taxon>
        <taxon>Flavobacteriales</taxon>
        <taxon>Flavobacteriaceae</taxon>
    </lineage>
</organism>
<dbReference type="OrthoDB" id="932463at2"/>
<dbReference type="Proteomes" id="UP000238882">
    <property type="component" value="Unassembled WGS sequence"/>
</dbReference>
<gene>
    <name evidence="1" type="ORF">BTO18_06285</name>
</gene>
<comment type="caution">
    <text evidence="1">The sequence shown here is derived from an EMBL/GenBank/DDBJ whole genome shotgun (WGS) entry which is preliminary data.</text>
</comment>
<dbReference type="AlphaFoldDB" id="A0A2S7WMZ1"/>
<reference evidence="1 2" key="1">
    <citation type="submission" date="2016-12" db="EMBL/GenBank/DDBJ databases">
        <title>Trade-off between light-utilization and light-protection in marine flavobacteria.</title>
        <authorList>
            <person name="Kumagai Y."/>
            <person name="Yoshizawa S."/>
            <person name="Kogure K."/>
            <person name="Iwasaki W."/>
        </authorList>
    </citation>
    <scope>NUCLEOTIDE SEQUENCE [LARGE SCALE GENOMIC DNA]</scope>
    <source>
        <strain evidence="1 2">NBRC 108759</strain>
    </source>
</reference>
<keyword evidence="2" id="KW-1185">Reference proteome</keyword>
<proteinExistence type="predicted"/>
<dbReference type="RefSeq" id="WP_105015411.1">
    <property type="nucleotide sequence ID" value="NZ_MSCN01000001.1"/>
</dbReference>
<sequence>MKWKTPMFLIIFLCLNFYSFGSNRILYVDQFYHILGNENKEDNLLRFTKENGFDKIILYDLHKINRDYPLADASKNEILARFIFKAKINFGIKEVGGSGESGEFFVKAIHAYNKTRVNPKEKFDAYNLEYEFWKEDASKDGGYYCNNYMKKNGKSCNRTNSFNFFLKSLKTMKSLADNSTHTIKVEAYVGKYSRREIQKISKYVDRLLIHVYVRNPKSGYSYANQRLEYLSEVENMPKVSIIYSSETLFMGGWLKFNSLKKGEKIFIDSMHKRNKDLLKKINFTNFTYYNYNKLSKSVKYYKHLTKLAYNNDKESSDNTLLAAK</sequence>
<dbReference type="EMBL" id="MSCN01000001">
    <property type="protein sequence ID" value="PQJ78816.1"/>
    <property type="molecule type" value="Genomic_DNA"/>
</dbReference>
<protein>
    <submittedName>
        <fullName evidence="1">Uncharacterized protein</fullName>
    </submittedName>
</protein>
<name>A0A2S7WMZ1_9FLAO</name>
<evidence type="ECO:0000313" key="2">
    <source>
        <dbReference type="Proteomes" id="UP000238882"/>
    </source>
</evidence>